<reference evidence="2" key="1">
    <citation type="submission" date="2025-08" db="UniProtKB">
        <authorList>
            <consortium name="RefSeq"/>
        </authorList>
    </citation>
    <scope>IDENTIFICATION</scope>
</reference>
<protein>
    <submittedName>
        <fullName evidence="2">Uncharacterized protein LOC107270278</fullName>
    </submittedName>
</protein>
<gene>
    <name evidence="2" type="primary">LOC107270278</name>
</gene>
<dbReference type="KEGG" id="ccin:107270278"/>
<sequence length="426" mass="49465">MYSFNNLSDKKVETNTINEFRNDSAGNYKRPVILSNIALNNNRVSLCKSSASSSINNSESLLKNSFHDCSKLTTTRLSSIEKENIDKLFSIDEDDFGINESSTQIWISQTKNHQDIIENEFPTTIEEFSSLPTQYIRQSCQSLPTLKCFQNYYSGNQEFCREKHEEQLNDDVEEMDDSIIVISSDDSMDNSIIDSCNIFDNEEGITDEANKNYLLNNLPSFPLNYEGEEYIKQEINSSIIICNKNASNMSTFDMENEVIKKIEEANEHNDVQLKSFSDRRNSIKLIKDEITHGFYIKEETLTPSTPEYYQEFQNNWMKKHDCSTRIQSRSFVSDTHENYLSVIGENKNFHFNESKVKSEIDTLETIIKKTATDSIKNENCKRVSRPSMLSTYKRLHPTKMLSNYSCEYRRAFLRKDLQPVIYVELD</sequence>
<name>A0AAJ7C2Z0_CEPCN</name>
<keyword evidence="1" id="KW-1185">Reference proteome</keyword>
<organism evidence="1 2">
    <name type="scientific">Cephus cinctus</name>
    <name type="common">Wheat stem sawfly</name>
    <dbReference type="NCBI Taxonomy" id="211228"/>
    <lineage>
        <taxon>Eukaryota</taxon>
        <taxon>Metazoa</taxon>
        <taxon>Ecdysozoa</taxon>
        <taxon>Arthropoda</taxon>
        <taxon>Hexapoda</taxon>
        <taxon>Insecta</taxon>
        <taxon>Pterygota</taxon>
        <taxon>Neoptera</taxon>
        <taxon>Endopterygota</taxon>
        <taxon>Hymenoptera</taxon>
        <taxon>Cephoidea</taxon>
        <taxon>Cephidae</taxon>
        <taxon>Cephus</taxon>
    </lineage>
</organism>
<dbReference type="RefSeq" id="XP_015600630.1">
    <property type="nucleotide sequence ID" value="XM_015745144.2"/>
</dbReference>
<evidence type="ECO:0000313" key="2">
    <source>
        <dbReference type="RefSeq" id="XP_015600630.1"/>
    </source>
</evidence>
<dbReference type="Proteomes" id="UP000694920">
    <property type="component" value="Unplaced"/>
</dbReference>
<proteinExistence type="predicted"/>
<evidence type="ECO:0000313" key="1">
    <source>
        <dbReference type="Proteomes" id="UP000694920"/>
    </source>
</evidence>
<dbReference type="GeneID" id="107270278"/>
<dbReference type="AlphaFoldDB" id="A0AAJ7C2Z0"/>
<accession>A0AAJ7C2Z0</accession>